<evidence type="ECO:0000256" key="3">
    <source>
        <dbReference type="SAM" id="MobiDB-lite"/>
    </source>
</evidence>
<keyword evidence="2" id="KW-0677">Repeat</keyword>
<evidence type="ECO:0000313" key="6">
    <source>
        <dbReference type="Proteomes" id="UP000572007"/>
    </source>
</evidence>
<dbReference type="AlphaFoldDB" id="A0A846W4P7"/>
<dbReference type="SUPFAM" id="SSF52821">
    <property type="entry name" value="Rhodanese/Cell cycle control phosphatase"/>
    <property type="match status" value="2"/>
</dbReference>
<dbReference type="PANTHER" id="PTHR11364">
    <property type="entry name" value="THIOSULFATE SULFERTANSFERASE"/>
    <property type="match status" value="1"/>
</dbReference>
<feature type="domain" description="Rhodanese" evidence="4">
    <location>
        <begin position="19"/>
        <end position="133"/>
    </location>
</feature>
<dbReference type="RefSeq" id="WP_067642003.1">
    <property type="nucleotide sequence ID" value="NZ_JAAXOM010000002.1"/>
</dbReference>
<dbReference type="SMART" id="SM00450">
    <property type="entry name" value="RHOD"/>
    <property type="match status" value="2"/>
</dbReference>
<evidence type="ECO:0000259" key="4">
    <source>
        <dbReference type="PROSITE" id="PS50206"/>
    </source>
</evidence>
<accession>A0A846W4P7</accession>
<dbReference type="InterPro" id="IPR001763">
    <property type="entry name" value="Rhodanese-like_dom"/>
</dbReference>
<feature type="compositionally biased region" description="Basic and acidic residues" evidence="3">
    <location>
        <begin position="132"/>
        <end position="159"/>
    </location>
</feature>
<dbReference type="CDD" id="cd01448">
    <property type="entry name" value="TST_Repeat_1"/>
    <property type="match status" value="1"/>
</dbReference>
<dbReference type="PROSITE" id="PS50206">
    <property type="entry name" value="RHODANESE_3"/>
    <property type="match status" value="2"/>
</dbReference>
<dbReference type="GO" id="GO:0004792">
    <property type="term" value="F:thiosulfate-cyanide sulfurtransferase activity"/>
    <property type="evidence" value="ECO:0007669"/>
    <property type="project" value="TreeGrafter"/>
</dbReference>
<sequence length="326" mass="34286">MPGDRAAHLVSAADLRDAPPARLVLLDVRTAGERANYQREHLPGAQFADVDADLSGTPTADSGARPLPDAEALTEALRRWGIHDDSTVVVYDDARSVAAARAWWVLRWAGLTDVRILDGGRRAWQAAGGRLTSDRPEEPPRTGDDQTDTRGNDDAHEPDTSGTFDAPSPSGTSDASDASGTPVRSGHSDTVIARSGSLPTVETSTVARLPSCGILLDARPPTHFHGGGEYPGHIPGAISAPVFDDFDDEGLLLDEATLRARYHRLGVDAGTPAASYCGSAMAAALQVFVLATLGIEIALYPGSLSQWVADPARPLATEPSVALTNF</sequence>
<keyword evidence="6" id="KW-1185">Reference proteome</keyword>
<gene>
    <name evidence="5" type="ORF">HGA10_10440</name>
</gene>
<proteinExistence type="predicted"/>
<keyword evidence="1 5" id="KW-0808">Transferase</keyword>
<feature type="compositionally biased region" description="Polar residues" evidence="3">
    <location>
        <begin position="169"/>
        <end position="179"/>
    </location>
</feature>
<evidence type="ECO:0000256" key="1">
    <source>
        <dbReference type="ARBA" id="ARBA00022679"/>
    </source>
</evidence>
<name>A0A846W4P7_9NOCA</name>
<dbReference type="InterPro" id="IPR045078">
    <property type="entry name" value="TST/MPST-like"/>
</dbReference>
<dbReference type="PANTHER" id="PTHR11364:SF27">
    <property type="entry name" value="SULFURTRANSFERASE"/>
    <property type="match status" value="1"/>
</dbReference>
<feature type="region of interest" description="Disordered" evidence="3">
    <location>
        <begin position="126"/>
        <end position="200"/>
    </location>
</feature>
<dbReference type="Proteomes" id="UP000572007">
    <property type="component" value="Unassembled WGS sequence"/>
</dbReference>
<dbReference type="InterPro" id="IPR036873">
    <property type="entry name" value="Rhodanese-like_dom_sf"/>
</dbReference>
<feature type="domain" description="Rhodanese" evidence="4">
    <location>
        <begin position="214"/>
        <end position="316"/>
    </location>
</feature>
<comment type="caution">
    <text evidence="5">The sequence shown here is derived from an EMBL/GenBank/DDBJ whole genome shotgun (WGS) entry which is preliminary data.</text>
</comment>
<dbReference type="EMBL" id="JAAXOM010000002">
    <property type="protein sequence ID" value="NKX87730.1"/>
    <property type="molecule type" value="Genomic_DNA"/>
</dbReference>
<evidence type="ECO:0000313" key="5">
    <source>
        <dbReference type="EMBL" id="NKX87730.1"/>
    </source>
</evidence>
<dbReference type="Gene3D" id="3.40.250.10">
    <property type="entry name" value="Rhodanese-like domain"/>
    <property type="match status" value="2"/>
</dbReference>
<evidence type="ECO:0000256" key="2">
    <source>
        <dbReference type="ARBA" id="ARBA00022737"/>
    </source>
</evidence>
<reference evidence="5 6" key="1">
    <citation type="submission" date="2020-04" db="EMBL/GenBank/DDBJ databases">
        <title>MicrobeNet Type strains.</title>
        <authorList>
            <person name="Nicholson A.C."/>
        </authorList>
    </citation>
    <scope>NUCLEOTIDE SEQUENCE [LARGE SCALE GENOMIC DNA]</scope>
    <source>
        <strain evidence="5 6">DSM 44960</strain>
    </source>
</reference>
<protein>
    <submittedName>
        <fullName evidence="5">Sulfurtransferase</fullName>
    </submittedName>
</protein>
<organism evidence="5 6">
    <name type="scientific">Nocardia coubleae</name>
    <dbReference type="NCBI Taxonomy" id="356147"/>
    <lineage>
        <taxon>Bacteria</taxon>
        <taxon>Bacillati</taxon>
        <taxon>Actinomycetota</taxon>
        <taxon>Actinomycetes</taxon>
        <taxon>Mycobacteriales</taxon>
        <taxon>Nocardiaceae</taxon>
        <taxon>Nocardia</taxon>
    </lineage>
</organism>
<dbReference type="Pfam" id="PF00581">
    <property type="entry name" value="Rhodanese"/>
    <property type="match status" value="2"/>
</dbReference>